<name>A0AAE3SDE8_9BACT</name>
<keyword evidence="1" id="KW-0732">Signal</keyword>
<comment type="caution">
    <text evidence="2">The sequence shown here is derived from an EMBL/GenBank/DDBJ whole genome shotgun (WGS) entry which is preliminary data.</text>
</comment>
<reference evidence="2" key="1">
    <citation type="submission" date="2022-10" db="EMBL/GenBank/DDBJ databases">
        <authorList>
            <person name="Yu W.X."/>
        </authorList>
    </citation>
    <scope>NUCLEOTIDE SEQUENCE</scope>
    <source>
        <strain evidence="2">AAT</strain>
    </source>
</reference>
<proteinExistence type="predicted"/>
<accession>A0AAE3SDE8</accession>
<keyword evidence="3" id="KW-1185">Reference proteome</keyword>
<dbReference type="InterPro" id="IPR032342">
    <property type="entry name" value="DUF4861"/>
</dbReference>
<dbReference type="PROSITE" id="PS51257">
    <property type="entry name" value="PROKAR_LIPOPROTEIN"/>
    <property type="match status" value="1"/>
</dbReference>
<organism evidence="2 3">
    <name type="scientific">Plebeiibacterium sediminum</name>
    <dbReference type="NCBI Taxonomy" id="2992112"/>
    <lineage>
        <taxon>Bacteria</taxon>
        <taxon>Pseudomonadati</taxon>
        <taxon>Bacteroidota</taxon>
        <taxon>Bacteroidia</taxon>
        <taxon>Marinilabiliales</taxon>
        <taxon>Marinilabiliaceae</taxon>
        <taxon>Plebeiibacterium</taxon>
    </lineage>
</organism>
<feature type="signal peptide" evidence="1">
    <location>
        <begin position="1"/>
        <end position="18"/>
    </location>
</feature>
<dbReference type="RefSeq" id="WP_301188880.1">
    <property type="nucleotide sequence ID" value="NZ_JAPDPJ010000002.1"/>
</dbReference>
<dbReference type="AlphaFoldDB" id="A0AAE3SDE8"/>
<evidence type="ECO:0000313" key="2">
    <source>
        <dbReference type="EMBL" id="MCW3785308.1"/>
    </source>
</evidence>
<evidence type="ECO:0000256" key="1">
    <source>
        <dbReference type="SAM" id="SignalP"/>
    </source>
</evidence>
<protein>
    <submittedName>
        <fullName evidence="2">DUF4861 domain-containing protein</fullName>
    </submittedName>
</protein>
<sequence length="389" mass="42995">MKKIFNFSYMIFFLAAFSACSGSQNSLTVSVTNPLKIDRGAETVKVDLGALASTSDQFIVIDNATGSEIRSQLVDENSDKTFEAILFQADLKAGESKDYTVKVGATTLPSTEVKTFGRFVPERYDDFTWENDKVAFRMYGPALKKLAEEGKPGGGISGGLDCWLKKVDYSVIDKWYKGYLEDPMYYHNDRGEGLDNYHVGPGLGAGGTGVMVKDSLVQSVNFTDSHVLLNGPIKTKFVLDYDPYGTDDVEVQEQKTISIDLGSNLTKITVDVKGSEFLTTGITLHENDGELTVDSTAVFADYYAPYFGNELGNAIVIDPKYYAGYTRIDSDVKDHSNVLLHLKVIDGKVEYYAGFAWSESKQFSGKESWEAYLADFAQKIQNPLQVTVK</sequence>
<dbReference type="EMBL" id="JAPDPJ010000002">
    <property type="protein sequence ID" value="MCW3785308.1"/>
    <property type="molecule type" value="Genomic_DNA"/>
</dbReference>
<dbReference type="Pfam" id="PF16153">
    <property type="entry name" value="DUF4861"/>
    <property type="match status" value="1"/>
</dbReference>
<evidence type="ECO:0000313" key="3">
    <source>
        <dbReference type="Proteomes" id="UP001209229"/>
    </source>
</evidence>
<dbReference type="Proteomes" id="UP001209229">
    <property type="component" value="Unassembled WGS sequence"/>
</dbReference>
<gene>
    <name evidence="2" type="ORF">OM075_02460</name>
</gene>
<feature type="chain" id="PRO_5042012887" evidence="1">
    <location>
        <begin position="19"/>
        <end position="389"/>
    </location>
</feature>